<dbReference type="Pfam" id="PF00025">
    <property type="entry name" value="Arf"/>
    <property type="match status" value="1"/>
</dbReference>
<dbReference type="EMBL" id="CH479190">
    <property type="protein sequence ID" value="EDW25962.1"/>
    <property type="molecule type" value="Genomic_DNA"/>
</dbReference>
<feature type="binding site" evidence="3">
    <location>
        <begin position="61"/>
        <end position="64"/>
    </location>
    <ligand>
        <name>GTP</name>
        <dbReference type="ChEBI" id="CHEBI:37565"/>
    </ligand>
</feature>
<proteinExistence type="predicted"/>
<dbReference type="STRING" id="7234.B4GTU2"/>
<dbReference type="AlphaFoldDB" id="B4GTU2"/>
<dbReference type="GO" id="GO:0005525">
    <property type="term" value="F:GTP binding"/>
    <property type="evidence" value="ECO:0007669"/>
    <property type="project" value="UniProtKB-KW"/>
</dbReference>
<accession>B4GTU2</accession>
<evidence type="ECO:0000313" key="5">
    <source>
        <dbReference type="Proteomes" id="UP000008744"/>
    </source>
</evidence>
<sequence length="102" mass="11169">MSGQSRPAVRSLWRCYCSNTIGILFVVDAADFGRMSEACRVLYCLMSFNELSQCVVMVSANKQDLYGVVTADEQPNALNLVALRTGKSKGFRPTQASLSPRA</sequence>
<gene>
    <name evidence="4" type="primary">Dper\GL14421</name>
    <name evidence="4" type="ORF">Dper_GL14421</name>
</gene>
<dbReference type="eggNOG" id="KOG0072">
    <property type="taxonomic scope" value="Eukaryota"/>
</dbReference>
<name>B4GTU2_DROPE</name>
<keyword evidence="5" id="KW-1185">Reference proteome</keyword>
<dbReference type="PANTHER" id="PTHR11711">
    <property type="entry name" value="ADP RIBOSYLATION FACTOR-RELATED"/>
    <property type="match status" value="1"/>
</dbReference>
<dbReference type="Gene3D" id="3.40.50.300">
    <property type="entry name" value="P-loop containing nucleotide triphosphate hydrolases"/>
    <property type="match status" value="1"/>
</dbReference>
<dbReference type="InterPro" id="IPR006689">
    <property type="entry name" value="Small_GTPase_ARF/SAR"/>
</dbReference>
<dbReference type="InterPro" id="IPR027417">
    <property type="entry name" value="P-loop_NTPase"/>
</dbReference>
<organism evidence="5">
    <name type="scientific">Drosophila persimilis</name>
    <name type="common">Fruit fly</name>
    <dbReference type="NCBI Taxonomy" id="7234"/>
    <lineage>
        <taxon>Eukaryota</taxon>
        <taxon>Metazoa</taxon>
        <taxon>Ecdysozoa</taxon>
        <taxon>Arthropoda</taxon>
        <taxon>Hexapoda</taxon>
        <taxon>Insecta</taxon>
        <taxon>Pterygota</taxon>
        <taxon>Neoptera</taxon>
        <taxon>Endopterygota</taxon>
        <taxon>Diptera</taxon>
        <taxon>Brachycera</taxon>
        <taxon>Muscomorpha</taxon>
        <taxon>Ephydroidea</taxon>
        <taxon>Drosophilidae</taxon>
        <taxon>Drosophila</taxon>
        <taxon>Sophophora</taxon>
    </lineage>
</organism>
<keyword evidence="2 3" id="KW-0342">GTP-binding</keyword>
<dbReference type="InterPro" id="IPR024156">
    <property type="entry name" value="Small_GTPase_ARF"/>
</dbReference>
<dbReference type="Proteomes" id="UP000008744">
    <property type="component" value="Unassembled WGS sequence"/>
</dbReference>
<keyword evidence="1 3" id="KW-0547">Nucleotide-binding</keyword>
<dbReference type="SUPFAM" id="SSF52540">
    <property type="entry name" value="P-loop containing nucleoside triphosphate hydrolases"/>
    <property type="match status" value="1"/>
</dbReference>
<evidence type="ECO:0000256" key="1">
    <source>
        <dbReference type="ARBA" id="ARBA00022741"/>
    </source>
</evidence>
<reference evidence="4 5" key="1">
    <citation type="journal article" date="2007" name="Nature">
        <title>Evolution of genes and genomes on the Drosophila phylogeny.</title>
        <authorList>
            <consortium name="Drosophila 12 Genomes Consortium"/>
            <person name="Clark A.G."/>
            <person name="Eisen M.B."/>
            <person name="Smith D.R."/>
            <person name="Bergman C.M."/>
            <person name="Oliver B."/>
            <person name="Markow T.A."/>
            <person name="Kaufman T.C."/>
            <person name="Kellis M."/>
            <person name="Gelbart W."/>
            <person name="Iyer V.N."/>
            <person name="Pollard D.A."/>
            <person name="Sackton T.B."/>
            <person name="Larracuente A.M."/>
            <person name="Singh N.D."/>
            <person name="Abad J.P."/>
            <person name="Abt D.N."/>
            <person name="Adryan B."/>
            <person name="Aguade M."/>
            <person name="Akashi H."/>
            <person name="Anderson W.W."/>
            <person name="Aquadro C.F."/>
            <person name="Ardell D.H."/>
            <person name="Arguello R."/>
            <person name="Artieri C.G."/>
            <person name="Barbash D.A."/>
            <person name="Barker D."/>
            <person name="Barsanti P."/>
            <person name="Batterham P."/>
            <person name="Batzoglou S."/>
            <person name="Begun D."/>
            <person name="Bhutkar A."/>
            <person name="Blanco E."/>
            <person name="Bosak S.A."/>
            <person name="Bradley R.K."/>
            <person name="Brand A.D."/>
            <person name="Brent M.R."/>
            <person name="Brooks A.N."/>
            <person name="Brown R.H."/>
            <person name="Butlin R.K."/>
            <person name="Caggese C."/>
            <person name="Calvi B.R."/>
            <person name="Bernardo de Carvalho A."/>
            <person name="Caspi A."/>
            <person name="Castrezana S."/>
            <person name="Celniker S.E."/>
            <person name="Chang J.L."/>
            <person name="Chapple C."/>
            <person name="Chatterji S."/>
            <person name="Chinwalla A."/>
            <person name="Civetta A."/>
            <person name="Clifton S.W."/>
            <person name="Comeron J.M."/>
            <person name="Costello J.C."/>
            <person name="Coyne J.A."/>
            <person name="Daub J."/>
            <person name="David R.G."/>
            <person name="Delcher A.L."/>
            <person name="Delehaunty K."/>
            <person name="Do C.B."/>
            <person name="Ebling H."/>
            <person name="Edwards K."/>
            <person name="Eickbush T."/>
            <person name="Evans J.D."/>
            <person name="Filipski A."/>
            <person name="Findeiss S."/>
            <person name="Freyhult E."/>
            <person name="Fulton L."/>
            <person name="Fulton R."/>
            <person name="Garcia A.C."/>
            <person name="Gardiner A."/>
            <person name="Garfield D.A."/>
            <person name="Garvin B.E."/>
            <person name="Gibson G."/>
            <person name="Gilbert D."/>
            <person name="Gnerre S."/>
            <person name="Godfrey J."/>
            <person name="Good R."/>
            <person name="Gotea V."/>
            <person name="Gravely B."/>
            <person name="Greenberg A.J."/>
            <person name="Griffiths-Jones S."/>
            <person name="Gross S."/>
            <person name="Guigo R."/>
            <person name="Gustafson E.A."/>
            <person name="Haerty W."/>
            <person name="Hahn M.W."/>
            <person name="Halligan D.L."/>
            <person name="Halpern A.L."/>
            <person name="Halter G.M."/>
            <person name="Han M.V."/>
            <person name="Heger A."/>
            <person name="Hillier L."/>
            <person name="Hinrichs A.S."/>
            <person name="Holmes I."/>
            <person name="Hoskins R.A."/>
            <person name="Hubisz M.J."/>
            <person name="Hultmark D."/>
            <person name="Huntley M.A."/>
            <person name="Jaffe D.B."/>
            <person name="Jagadeeshan S."/>
            <person name="Jeck W.R."/>
            <person name="Johnson J."/>
            <person name="Jones C.D."/>
            <person name="Jordan W.C."/>
            <person name="Karpen G.H."/>
            <person name="Kataoka E."/>
            <person name="Keightley P.D."/>
            <person name="Kheradpour P."/>
            <person name="Kirkness E.F."/>
            <person name="Koerich L.B."/>
            <person name="Kristiansen K."/>
            <person name="Kudrna D."/>
            <person name="Kulathinal R.J."/>
            <person name="Kumar S."/>
            <person name="Kwok R."/>
            <person name="Lander E."/>
            <person name="Langley C.H."/>
            <person name="Lapoint R."/>
            <person name="Lazzaro B.P."/>
            <person name="Lee S.J."/>
            <person name="Levesque L."/>
            <person name="Li R."/>
            <person name="Lin C.F."/>
            <person name="Lin M.F."/>
            <person name="Lindblad-Toh K."/>
            <person name="Llopart A."/>
            <person name="Long M."/>
            <person name="Low L."/>
            <person name="Lozovsky E."/>
            <person name="Lu J."/>
            <person name="Luo M."/>
            <person name="Machado C.A."/>
            <person name="Makalowski W."/>
            <person name="Marzo M."/>
            <person name="Matsuda M."/>
            <person name="Matzkin L."/>
            <person name="McAllister B."/>
            <person name="McBride C.S."/>
            <person name="McKernan B."/>
            <person name="McKernan K."/>
            <person name="Mendez-Lago M."/>
            <person name="Minx P."/>
            <person name="Mollenhauer M.U."/>
            <person name="Montooth K."/>
            <person name="Mount S.M."/>
            <person name="Mu X."/>
            <person name="Myers E."/>
            <person name="Negre B."/>
            <person name="Newfeld S."/>
            <person name="Nielsen R."/>
            <person name="Noor M.A."/>
            <person name="O'Grady P."/>
            <person name="Pachter L."/>
            <person name="Papaceit M."/>
            <person name="Parisi M.J."/>
            <person name="Parisi M."/>
            <person name="Parts L."/>
            <person name="Pedersen J.S."/>
            <person name="Pesole G."/>
            <person name="Phillippy A.M."/>
            <person name="Ponting C.P."/>
            <person name="Pop M."/>
            <person name="Porcelli D."/>
            <person name="Powell J.R."/>
            <person name="Prohaska S."/>
            <person name="Pruitt K."/>
            <person name="Puig M."/>
            <person name="Quesneville H."/>
            <person name="Ram K.R."/>
            <person name="Rand D."/>
            <person name="Rasmussen M.D."/>
            <person name="Reed L.K."/>
            <person name="Reenan R."/>
            <person name="Reily A."/>
            <person name="Remington K.A."/>
            <person name="Rieger T.T."/>
            <person name="Ritchie M.G."/>
            <person name="Robin C."/>
            <person name="Rogers Y.H."/>
            <person name="Rohde C."/>
            <person name="Rozas J."/>
            <person name="Rubenfield M.J."/>
            <person name="Ruiz A."/>
            <person name="Russo S."/>
            <person name="Salzberg S.L."/>
            <person name="Sanchez-Gracia A."/>
            <person name="Saranga D.J."/>
            <person name="Sato H."/>
            <person name="Schaeffer S.W."/>
            <person name="Schatz M.C."/>
            <person name="Schlenke T."/>
            <person name="Schwartz R."/>
            <person name="Segarra C."/>
            <person name="Singh R.S."/>
            <person name="Sirot L."/>
            <person name="Sirota M."/>
            <person name="Sisneros N.B."/>
            <person name="Smith C.D."/>
            <person name="Smith T.F."/>
            <person name="Spieth J."/>
            <person name="Stage D.E."/>
            <person name="Stark A."/>
            <person name="Stephan W."/>
            <person name="Strausberg R.L."/>
            <person name="Strempel S."/>
            <person name="Sturgill D."/>
            <person name="Sutton G."/>
            <person name="Sutton G.G."/>
            <person name="Tao W."/>
            <person name="Teichmann S."/>
            <person name="Tobari Y.N."/>
            <person name="Tomimura Y."/>
            <person name="Tsolas J.M."/>
            <person name="Valente V.L."/>
            <person name="Venter E."/>
            <person name="Venter J.C."/>
            <person name="Vicario S."/>
            <person name="Vieira F.G."/>
            <person name="Vilella A.J."/>
            <person name="Villasante A."/>
            <person name="Walenz B."/>
            <person name="Wang J."/>
            <person name="Wasserman M."/>
            <person name="Watts T."/>
            <person name="Wilson D."/>
            <person name="Wilson R.K."/>
            <person name="Wing R.A."/>
            <person name="Wolfner M.F."/>
            <person name="Wong A."/>
            <person name="Wong G.K."/>
            <person name="Wu C.I."/>
            <person name="Wu G."/>
            <person name="Yamamoto D."/>
            <person name="Yang H.P."/>
            <person name="Yang S.P."/>
            <person name="Yorke J.A."/>
            <person name="Yoshida K."/>
            <person name="Zdobnov E."/>
            <person name="Zhang P."/>
            <person name="Zhang Y."/>
            <person name="Zimin A.V."/>
            <person name="Baldwin J."/>
            <person name="Abdouelleil A."/>
            <person name="Abdulkadir J."/>
            <person name="Abebe A."/>
            <person name="Abera B."/>
            <person name="Abreu J."/>
            <person name="Acer S.C."/>
            <person name="Aftuck L."/>
            <person name="Alexander A."/>
            <person name="An P."/>
            <person name="Anderson E."/>
            <person name="Anderson S."/>
            <person name="Arachi H."/>
            <person name="Azer M."/>
            <person name="Bachantsang P."/>
            <person name="Barry A."/>
            <person name="Bayul T."/>
            <person name="Berlin A."/>
            <person name="Bessette D."/>
            <person name="Bloom T."/>
            <person name="Blye J."/>
            <person name="Boguslavskiy L."/>
            <person name="Bonnet C."/>
            <person name="Boukhgalter B."/>
            <person name="Bourzgui I."/>
            <person name="Brown A."/>
            <person name="Cahill P."/>
            <person name="Channer S."/>
            <person name="Cheshatsang Y."/>
            <person name="Chuda L."/>
            <person name="Citroen M."/>
            <person name="Collymore A."/>
            <person name="Cooke P."/>
            <person name="Costello M."/>
            <person name="D'Aco K."/>
            <person name="Daza R."/>
            <person name="De Haan G."/>
            <person name="DeGray S."/>
            <person name="DeMaso C."/>
            <person name="Dhargay N."/>
            <person name="Dooley K."/>
            <person name="Dooley E."/>
            <person name="Doricent M."/>
            <person name="Dorje P."/>
            <person name="Dorjee K."/>
            <person name="Dupes A."/>
            <person name="Elong R."/>
            <person name="Falk J."/>
            <person name="Farina A."/>
            <person name="Faro S."/>
            <person name="Ferguson D."/>
            <person name="Fisher S."/>
            <person name="Foley C.D."/>
            <person name="Franke A."/>
            <person name="Friedrich D."/>
            <person name="Gadbois L."/>
            <person name="Gearin G."/>
            <person name="Gearin C.R."/>
            <person name="Giannoukos G."/>
            <person name="Goode T."/>
            <person name="Graham J."/>
            <person name="Grandbois E."/>
            <person name="Grewal S."/>
            <person name="Gyaltsen K."/>
            <person name="Hafez N."/>
            <person name="Hagos B."/>
            <person name="Hall J."/>
            <person name="Henson C."/>
            <person name="Hollinger A."/>
            <person name="Honan T."/>
            <person name="Huard M.D."/>
            <person name="Hughes L."/>
            <person name="Hurhula B."/>
            <person name="Husby M.E."/>
            <person name="Kamat A."/>
            <person name="Kanga B."/>
            <person name="Kashin S."/>
            <person name="Khazanovich D."/>
            <person name="Kisner P."/>
            <person name="Lance K."/>
            <person name="Lara M."/>
            <person name="Lee W."/>
            <person name="Lennon N."/>
            <person name="Letendre F."/>
            <person name="LeVine R."/>
            <person name="Lipovsky A."/>
            <person name="Liu X."/>
            <person name="Liu J."/>
            <person name="Liu S."/>
            <person name="Lokyitsang T."/>
            <person name="Lokyitsang Y."/>
            <person name="Lubonja R."/>
            <person name="Lui A."/>
            <person name="MacDonald P."/>
            <person name="Magnisalis V."/>
            <person name="Maru K."/>
            <person name="Matthews C."/>
            <person name="McCusker W."/>
            <person name="McDonough S."/>
            <person name="Mehta T."/>
            <person name="Meldrim J."/>
            <person name="Meneus L."/>
            <person name="Mihai O."/>
            <person name="Mihalev A."/>
            <person name="Mihova T."/>
            <person name="Mittelman R."/>
            <person name="Mlenga V."/>
            <person name="Montmayeur A."/>
            <person name="Mulrain L."/>
            <person name="Navidi A."/>
            <person name="Naylor J."/>
            <person name="Negash T."/>
            <person name="Nguyen T."/>
            <person name="Nguyen N."/>
            <person name="Nicol R."/>
            <person name="Norbu C."/>
            <person name="Norbu N."/>
            <person name="Novod N."/>
            <person name="O'Neill B."/>
            <person name="Osman S."/>
            <person name="Markiewicz E."/>
            <person name="Oyono O.L."/>
            <person name="Patti C."/>
            <person name="Phunkhang P."/>
            <person name="Pierre F."/>
            <person name="Priest M."/>
            <person name="Raghuraman S."/>
            <person name="Rege F."/>
            <person name="Reyes R."/>
            <person name="Rise C."/>
            <person name="Rogov P."/>
            <person name="Ross K."/>
            <person name="Ryan E."/>
            <person name="Settipalli S."/>
            <person name="Shea T."/>
            <person name="Sherpa N."/>
            <person name="Shi L."/>
            <person name="Shih D."/>
            <person name="Sparrow T."/>
            <person name="Spaulding J."/>
            <person name="Stalker J."/>
            <person name="Stange-Thomann N."/>
            <person name="Stavropoulos S."/>
            <person name="Stone C."/>
            <person name="Strader C."/>
            <person name="Tesfaye S."/>
            <person name="Thomson T."/>
            <person name="Thoulutsang Y."/>
            <person name="Thoulutsang D."/>
            <person name="Topham K."/>
            <person name="Topping I."/>
            <person name="Tsamla T."/>
            <person name="Vassiliev H."/>
            <person name="Vo A."/>
            <person name="Wangchuk T."/>
            <person name="Wangdi T."/>
            <person name="Weiand M."/>
            <person name="Wilkinson J."/>
            <person name="Wilson A."/>
            <person name="Yadav S."/>
            <person name="Young G."/>
            <person name="Yu Q."/>
            <person name="Zembek L."/>
            <person name="Zhong D."/>
            <person name="Zimmer A."/>
            <person name="Zwirko Z."/>
            <person name="Jaffe D.B."/>
            <person name="Alvarez P."/>
            <person name="Brockman W."/>
            <person name="Butler J."/>
            <person name="Chin C."/>
            <person name="Gnerre S."/>
            <person name="Grabherr M."/>
            <person name="Kleber M."/>
            <person name="Mauceli E."/>
            <person name="MacCallum I."/>
        </authorList>
    </citation>
    <scope>NUCLEOTIDE SEQUENCE [LARGE SCALE GENOMIC DNA]</scope>
    <source>
        <strain evidence="5">MSH-3 / Tucson 14011-0111.49</strain>
    </source>
</reference>
<evidence type="ECO:0000313" key="4">
    <source>
        <dbReference type="EMBL" id="EDW25962.1"/>
    </source>
</evidence>
<dbReference type="HOGENOM" id="CLU_2280298_0_0_1"/>
<evidence type="ECO:0000256" key="3">
    <source>
        <dbReference type="PIRSR" id="PIRSR606689-1"/>
    </source>
</evidence>
<dbReference type="GO" id="GO:0003924">
    <property type="term" value="F:GTPase activity"/>
    <property type="evidence" value="ECO:0007669"/>
    <property type="project" value="InterPro"/>
</dbReference>
<protein>
    <submittedName>
        <fullName evidence="4">GL14421</fullName>
    </submittedName>
</protein>
<evidence type="ECO:0000256" key="2">
    <source>
        <dbReference type="ARBA" id="ARBA00023134"/>
    </source>
</evidence>
<dbReference type="PhylomeDB" id="B4GTU2"/>